<dbReference type="GeneID" id="82876824"/>
<feature type="transmembrane region" description="Helical" evidence="2">
    <location>
        <begin position="339"/>
        <end position="364"/>
    </location>
</feature>
<feature type="region of interest" description="Disordered" evidence="1">
    <location>
        <begin position="301"/>
        <end position="333"/>
    </location>
</feature>
<keyword evidence="5" id="KW-1185">Reference proteome</keyword>
<keyword evidence="2" id="KW-1133">Transmembrane helix</keyword>
<feature type="compositionally biased region" description="Low complexity" evidence="1">
    <location>
        <begin position="1"/>
        <end position="32"/>
    </location>
</feature>
<feature type="compositionally biased region" description="Basic and acidic residues" evidence="1">
    <location>
        <begin position="49"/>
        <end position="59"/>
    </location>
</feature>
<feature type="transmembrane region" description="Helical" evidence="2">
    <location>
        <begin position="241"/>
        <end position="257"/>
    </location>
</feature>
<reference evidence="5" key="1">
    <citation type="submission" date="2013-02" db="EMBL/GenBank/DDBJ databases">
        <title>The complete genome sequence of Corynebacterium casei LMG S-19264 (=DSM 44701).</title>
        <authorList>
            <person name="Ruckert C."/>
            <person name="Albersmeier A."/>
            <person name="Kalinowski J."/>
        </authorList>
    </citation>
    <scope>NUCLEOTIDE SEQUENCE [LARGE SCALE GENOMIC DNA]</scope>
    <source>
        <strain evidence="5">LMG S-19264</strain>
    </source>
</reference>
<feature type="transmembrane region" description="Helical" evidence="2">
    <location>
        <begin position="157"/>
        <end position="179"/>
    </location>
</feature>
<keyword evidence="2" id="KW-0472">Membrane</keyword>
<keyword evidence="2" id="KW-0812">Transmembrane</keyword>
<protein>
    <recommendedName>
        <fullName evidence="3">Phage shock protein PspC N-terminal domain-containing protein</fullName>
    </recommendedName>
</protein>
<feature type="domain" description="Phage shock protein PspC N-terminal" evidence="3">
    <location>
        <begin position="138"/>
        <end position="186"/>
    </location>
</feature>
<dbReference type="Proteomes" id="UP000019226">
    <property type="component" value="Chromosome"/>
</dbReference>
<proteinExistence type="predicted"/>
<gene>
    <name evidence="4" type="ORF">CCASEI_03190</name>
</gene>
<dbReference type="RefSeq" id="WP_006821393.1">
    <property type="nucleotide sequence ID" value="NZ_CP004350.1"/>
</dbReference>
<dbReference type="Pfam" id="PF04024">
    <property type="entry name" value="PspC"/>
    <property type="match status" value="1"/>
</dbReference>
<dbReference type="InterPro" id="IPR007168">
    <property type="entry name" value="Phageshock_PspC_N"/>
</dbReference>
<organism evidence="4 5">
    <name type="scientific">Corynebacterium casei LMG S-19264</name>
    <dbReference type="NCBI Taxonomy" id="1285583"/>
    <lineage>
        <taxon>Bacteria</taxon>
        <taxon>Bacillati</taxon>
        <taxon>Actinomycetota</taxon>
        <taxon>Actinomycetes</taxon>
        <taxon>Mycobacteriales</taxon>
        <taxon>Corynebacteriaceae</taxon>
        <taxon>Corynebacterium</taxon>
    </lineage>
</organism>
<evidence type="ECO:0000259" key="3">
    <source>
        <dbReference type="Pfam" id="PF04024"/>
    </source>
</evidence>
<evidence type="ECO:0000256" key="2">
    <source>
        <dbReference type="SAM" id="Phobius"/>
    </source>
</evidence>
<evidence type="ECO:0000256" key="1">
    <source>
        <dbReference type="SAM" id="MobiDB-lite"/>
    </source>
</evidence>
<evidence type="ECO:0000313" key="5">
    <source>
        <dbReference type="Proteomes" id="UP000019226"/>
    </source>
</evidence>
<feature type="region of interest" description="Disordered" evidence="1">
    <location>
        <begin position="1"/>
        <end position="64"/>
    </location>
</feature>
<sequence>MTSYEPSPYGPSSRPSGKNDNGANSGASSHSNPYKKPSSLSDNANADTPGKKPQSDFVKDMSNAFTEAKESITSAFNEIRSETTGKTNSTHNQEFAYQQYEGKQHDDDSQTSFDDVKKQFKEMWASRPVRLPADQGGGGKIAGVAEGIAVRYQIDPVLVRTVFVVTAFCWGGSIALYLLAWMIMPRYSKATSPIEDAFGSNKDLPRDSKGKSTSEKSLGTTLAVIFAIGFIIPLIFSSSSITMLLPIIAGIGGWYLLHKRRPDAPAGLLATPQQRTEPPRDEHIDLSMFEPVDGYPFPDGRTTPPAWDPLGAAPDTWHLPDPEPVQEPQPKKKRRWGRVLGITAAVIAVWSLIIGGILLAFGFAANSPSWTSSDWGARSYTPANEAAVTDVYDVGIGAFSLDLSQTEGLDDMTEDRTVTIDGGIGAINLDLPENTPVNVTCDSGIGHSNCVDLQHDDAKLTIDIDSGIGSTTIDYGYMSEEADKARASIGS</sequence>
<name>A0ABM5PMU6_9CORY</name>
<evidence type="ECO:0000313" key="4">
    <source>
        <dbReference type="EMBL" id="AHI19218.1"/>
    </source>
</evidence>
<dbReference type="EMBL" id="CP004350">
    <property type="protein sequence ID" value="AHI19218.1"/>
    <property type="molecule type" value="Genomic_DNA"/>
</dbReference>
<accession>A0ABM5PMU6</accession>